<name>A0A7S1NGH1_9EUGL</name>
<sequence length="99" mass="11231">MRAEENRGRLLQNRTRDPLKKEVPKKTISGHTEGIGPGGKRFGVIWYQKEQKVCRAQQLAPHRAEARKPTVGLKTCNPRNNNLFSGHVKQLERTWGGST</sequence>
<feature type="compositionally biased region" description="Basic and acidic residues" evidence="1">
    <location>
        <begin position="1"/>
        <end position="25"/>
    </location>
</feature>
<dbReference type="EMBL" id="HBGA01078722">
    <property type="protein sequence ID" value="CAD9018244.1"/>
    <property type="molecule type" value="Transcribed_RNA"/>
</dbReference>
<proteinExistence type="predicted"/>
<dbReference type="AlphaFoldDB" id="A0A7S1NGH1"/>
<reference evidence="2" key="1">
    <citation type="submission" date="2021-01" db="EMBL/GenBank/DDBJ databases">
        <authorList>
            <person name="Corre E."/>
            <person name="Pelletier E."/>
            <person name="Niang G."/>
            <person name="Scheremetjew M."/>
            <person name="Finn R."/>
            <person name="Kale V."/>
            <person name="Holt S."/>
            <person name="Cochrane G."/>
            <person name="Meng A."/>
            <person name="Brown T."/>
            <person name="Cohen L."/>
        </authorList>
    </citation>
    <scope>NUCLEOTIDE SEQUENCE</scope>
    <source>
        <strain evidence="2">NIES-381</strain>
    </source>
</reference>
<accession>A0A7S1NGH1</accession>
<protein>
    <submittedName>
        <fullName evidence="2">Uncharacterized protein</fullName>
    </submittedName>
</protein>
<organism evidence="2">
    <name type="scientific">Eutreptiella gymnastica</name>
    <dbReference type="NCBI Taxonomy" id="73025"/>
    <lineage>
        <taxon>Eukaryota</taxon>
        <taxon>Discoba</taxon>
        <taxon>Euglenozoa</taxon>
        <taxon>Euglenida</taxon>
        <taxon>Spirocuta</taxon>
        <taxon>Euglenophyceae</taxon>
        <taxon>Eutreptiales</taxon>
        <taxon>Eutreptiaceae</taxon>
        <taxon>Eutreptiella</taxon>
    </lineage>
</organism>
<evidence type="ECO:0000256" key="1">
    <source>
        <dbReference type="SAM" id="MobiDB-lite"/>
    </source>
</evidence>
<feature type="region of interest" description="Disordered" evidence="1">
    <location>
        <begin position="1"/>
        <end position="35"/>
    </location>
</feature>
<gene>
    <name evidence="2" type="ORF">EGYM00392_LOCUS29354</name>
</gene>
<evidence type="ECO:0000313" key="2">
    <source>
        <dbReference type="EMBL" id="CAD9018244.1"/>
    </source>
</evidence>